<keyword evidence="4 7" id="KW-1133">Transmembrane helix</keyword>
<evidence type="ECO:0000256" key="1">
    <source>
        <dbReference type="ARBA" id="ARBA00004651"/>
    </source>
</evidence>
<name>A0A2U2J0G2_9SPHN</name>
<dbReference type="Proteomes" id="UP000245916">
    <property type="component" value="Unassembled WGS sequence"/>
</dbReference>
<dbReference type="GO" id="GO:0005886">
    <property type="term" value="C:plasma membrane"/>
    <property type="evidence" value="ECO:0007669"/>
    <property type="project" value="UniProtKB-SubCell"/>
</dbReference>
<dbReference type="Pfam" id="PF03631">
    <property type="entry name" value="Virul_fac_BrkB"/>
    <property type="match status" value="1"/>
</dbReference>
<evidence type="ECO:0000256" key="3">
    <source>
        <dbReference type="ARBA" id="ARBA00022692"/>
    </source>
</evidence>
<keyword evidence="5 7" id="KW-0472">Membrane</keyword>
<comment type="subcellular location">
    <subcellularLocation>
        <location evidence="1">Cell membrane</location>
        <topology evidence="1">Multi-pass membrane protein</topology>
    </subcellularLocation>
</comment>
<evidence type="ECO:0000313" key="8">
    <source>
        <dbReference type="EMBL" id="PWG01819.1"/>
    </source>
</evidence>
<dbReference type="RefSeq" id="WP_109269958.1">
    <property type="nucleotide sequence ID" value="NZ_QFFF01000001.1"/>
</dbReference>
<organism evidence="8 9">
    <name type="scientific">Allosphingosinicella humi</name>
    <dbReference type="NCBI Taxonomy" id="2068657"/>
    <lineage>
        <taxon>Bacteria</taxon>
        <taxon>Pseudomonadati</taxon>
        <taxon>Pseudomonadota</taxon>
        <taxon>Alphaproteobacteria</taxon>
        <taxon>Sphingomonadales</taxon>
        <taxon>Sphingomonadaceae</taxon>
        <taxon>Allosphingosinicella</taxon>
    </lineage>
</organism>
<accession>A0A2U2J0G2</accession>
<evidence type="ECO:0000313" key="9">
    <source>
        <dbReference type="Proteomes" id="UP000245916"/>
    </source>
</evidence>
<keyword evidence="9" id="KW-1185">Reference proteome</keyword>
<evidence type="ECO:0000256" key="7">
    <source>
        <dbReference type="SAM" id="Phobius"/>
    </source>
</evidence>
<gene>
    <name evidence="8" type="ORF">DF286_02230</name>
</gene>
<feature type="transmembrane region" description="Helical" evidence="7">
    <location>
        <begin position="272"/>
        <end position="293"/>
    </location>
</feature>
<dbReference type="PIRSF" id="PIRSF035875">
    <property type="entry name" value="RNase_BN"/>
    <property type="match status" value="1"/>
</dbReference>
<dbReference type="OrthoDB" id="9781030at2"/>
<feature type="transmembrane region" description="Helical" evidence="7">
    <location>
        <begin position="165"/>
        <end position="185"/>
    </location>
</feature>
<dbReference type="PANTHER" id="PTHR30213">
    <property type="entry name" value="INNER MEMBRANE PROTEIN YHJD"/>
    <property type="match status" value="1"/>
</dbReference>
<feature type="transmembrane region" description="Helical" evidence="7">
    <location>
        <begin position="58"/>
        <end position="80"/>
    </location>
</feature>
<protein>
    <recommendedName>
        <fullName evidence="10">YihY/virulence factor BrkB family protein</fullName>
    </recommendedName>
</protein>
<feature type="transmembrane region" description="Helical" evidence="7">
    <location>
        <begin position="205"/>
        <end position="225"/>
    </location>
</feature>
<dbReference type="PANTHER" id="PTHR30213:SF0">
    <property type="entry name" value="UPF0761 MEMBRANE PROTEIN YIHY"/>
    <property type="match status" value="1"/>
</dbReference>
<dbReference type="AlphaFoldDB" id="A0A2U2J0G2"/>
<dbReference type="InterPro" id="IPR017039">
    <property type="entry name" value="Virul_fac_BrkB"/>
</dbReference>
<feature type="transmembrane region" description="Helical" evidence="7">
    <location>
        <begin position="237"/>
        <end position="260"/>
    </location>
</feature>
<dbReference type="NCBIfam" id="TIGR00765">
    <property type="entry name" value="yihY_not_rbn"/>
    <property type="match status" value="1"/>
</dbReference>
<evidence type="ECO:0008006" key="10">
    <source>
        <dbReference type="Google" id="ProtNLM"/>
    </source>
</evidence>
<evidence type="ECO:0000256" key="2">
    <source>
        <dbReference type="ARBA" id="ARBA00022475"/>
    </source>
</evidence>
<evidence type="ECO:0000256" key="4">
    <source>
        <dbReference type="ARBA" id="ARBA00022989"/>
    </source>
</evidence>
<proteinExistence type="predicted"/>
<evidence type="ECO:0000256" key="6">
    <source>
        <dbReference type="SAM" id="MobiDB-lite"/>
    </source>
</evidence>
<evidence type="ECO:0000256" key="5">
    <source>
        <dbReference type="ARBA" id="ARBA00023136"/>
    </source>
</evidence>
<dbReference type="EMBL" id="QFFF01000001">
    <property type="protein sequence ID" value="PWG01819.1"/>
    <property type="molecule type" value="Genomic_DNA"/>
</dbReference>
<comment type="caution">
    <text evidence="8">The sequence shown here is derived from an EMBL/GenBank/DDBJ whole genome shotgun (WGS) entry which is preliminary data.</text>
</comment>
<reference evidence="8 9" key="1">
    <citation type="submission" date="2018-05" db="EMBL/GenBank/DDBJ databases">
        <title>Genome of Sphingosinicella humi QZX222.</title>
        <authorList>
            <person name="Qiao Z."/>
            <person name="Wang G."/>
        </authorList>
    </citation>
    <scope>NUCLEOTIDE SEQUENCE [LARGE SCALE GENOMIC DNA]</scope>
    <source>
        <strain evidence="8 9">QZX222</strain>
    </source>
</reference>
<feature type="region of interest" description="Disordered" evidence="6">
    <location>
        <begin position="310"/>
        <end position="338"/>
    </location>
</feature>
<keyword evidence="3 7" id="KW-0812">Transmembrane</keyword>
<keyword evidence="2" id="KW-1003">Cell membrane</keyword>
<sequence length="338" mass="36403">MMIKAVRWLTLVLSRGSGDRGRHAASPLAIPLVGWRDIVIRVWRNAKADNLNVLAAGIAFYSFLALLPLIAATAMIYGLVSTPAEVVRDVSKLVSIIPDPAQPLVAQRVVEAITDHRGSAPALLIALLLTVYGGARSARSITAALNVIYGEGDVQRFARRWGIPILVALGSAALMLLALLAIALFGYVGELMPEGIPLDWGVAKLGFWLLITLGISGGSALLYRYAPSRRHARWKWILPGALMTTGLWLLATFAFGLYIARVGRFDISYGSLAAVVVLQLWIYLSAFILLLGAKLNAEIELQTLEDTTVGAPRPAGRRHAASADETGEIPQVDLDLPQ</sequence>